<gene>
    <name evidence="1" type="ORF">CCAM_LOCUS33739</name>
</gene>
<organism evidence="1 2">
    <name type="scientific">Cuscuta campestris</name>
    <dbReference type="NCBI Taxonomy" id="132261"/>
    <lineage>
        <taxon>Eukaryota</taxon>
        <taxon>Viridiplantae</taxon>
        <taxon>Streptophyta</taxon>
        <taxon>Embryophyta</taxon>
        <taxon>Tracheophyta</taxon>
        <taxon>Spermatophyta</taxon>
        <taxon>Magnoliopsida</taxon>
        <taxon>eudicotyledons</taxon>
        <taxon>Gunneridae</taxon>
        <taxon>Pentapetalae</taxon>
        <taxon>asterids</taxon>
        <taxon>lamiids</taxon>
        <taxon>Solanales</taxon>
        <taxon>Convolvulaceae</taxon>
        <taxon>Cuscuteae</taxon>
        <taxon>Cuscuta</taxon>
        <taxon>Cuscuta subgen. Grammica</taxon>
        <taxon>Cuscuta sect. Cleistogrammica</taxon>
    </lineage>
</organism>
<reference evidence="1 2" key="1">
    <citation type="submission" date="2018-04" db="EMBL/GenBank/DDBJ databases">
        <authorList>
            <person name="Vogel A."/>
        </authorList>
    </citation>
    <scope>NUCLEOTIDE SEQUENCE [LARGE SCALE GENOMIC DNA]</scope>
</reference>
<proteinExistence type="predicted"/>
<evidence type="ECO:0000313" key="1">
    <source>
        <dbReference type="EMBL" id="VFQ91963.1"/>
    </source>
</evidence>
<dbReference type="EMBL" id="OOIL02004480">
    <property type="protein sequence ID" value="VFQ91963.1"/>
    <property type="molecule type" value="Genomic_DNA"/>
</dbReference>
<sequence>MGTERTRYDSALALYHLIQSNQSKQIKMGAAAAPVGMRNGGELAGIVVLVVSNLAVCAEGKAALLDAQAVETVVGWLRHGNELDDATQENSLYSMTQGCLKFKGMARNAIPANIAWDLTVHTCRT</sequence>
<dbReference type="AlphaFoldDB" id="A0A484MSP8"/>
<keyword evidence="2" id="KW-1185">Reference proteome</keyword>
<accession>A0A484MSP8</accession>
<evidence type="ECO:0000313" key="2">
    <source>
        <dbReference type="Proteomes" id="UP000595140"/>
    </source>
</evidence>
<dbReference type="Proteomes" id="UP000595140">
    <property type="component" value="Unassembled WGS sequence"/>
</dbReference>
<name>A0A484MSP8_9ASTE</name>
<dbReference type="OrthoDB" id="7537227at2759"/>
<protein>
    <submittedName>
        <fullName evidence="1">Uncharacterized protein</fullName>
    </submittedName>
</protein>